<evidence type="ECO:0000313" key="7">
    <source>
        <dbReference type="Proteomes" id="UP000231259"/>
    </source>
</evidence>
<sequence length="331" mass="36085">MPAIPLPFIVSGCLLLVLVRMLRTRQSQPLFLMFVAGCAVQTALVGLRWSVDLGALRILQPVLAACLPPLAWAAFSSLRGEKAAWWHMLWPLVLILAWFLRPAAIDPLLIVEFLLYGFWILRLRLPDDVLAQVRIGDEWAVSQARHGVAGLLVLSACVDAAVWSVVSEGGSGGAAPVVAAMMSVMLIGLSGALLMRTADTVPQEHYQAAQIKEPVVFPDPKEAQAILASVEAALAKGLYRDPDLTLQRLARRTGLTARKISQAVNQARGCSVSDLVNGYRVREAMRLLKESDQTVTQVMLDAGFQTKSNFNRAFRAFAGQTPTVYRRSESG</sequence>
<feature type="transmembrane region" description="Helical" evidence="4">
    <location>
        <begin position="30"/>
        <end position="49"/>
    </location>
</feature>
<dbReference type="AlphaFoldDB" id="A0A2G8RIN7"/>
<keyword evidence="3" id="KW-0804">Transcription</keyword>
<keyword evidence="1" id="KW-0805">Transcription regulation</keyword>
<protein>
    <recommendedName>
        <fullName evidence="5">HTH araC/xylS-type domain-containing protein</fullName>
    </recommendedName>
</protein>
<gene>
    <name evidence="6" type="ORF">P775_04520</name>
</gene>
<keyword evidence="4" id="KW-0812">Transmembrane</keyword>
<dbReference type="SMART" id="SM00342">
    <property type="entry name" value="HTH_ARAC"/>
    <property type="match status" value="1"/>
</dbReference>
<evidence type="ECO:0000259" key="5">
    <source>
        <dbReference type="PROSITE" id="PS01124"/>
    </source>
</evidence>
<dbReference type="PANTHER" id="PTHR43280:SF29">
    <property type="entry name" value="ARAC-FAMILY TRANSCRIPTIONAL REGULATOR"/>
    <property type="match status" value="1"/>
</dbReference>
<dbReference type="EMBL" id="AWWI01000040">
    <property type="protein sequence ID" value="PIL21429.1"/>
    <property type="molecule type" value="Genomic_DNA"/>
</dbReference>
<keyword evidence="7" id="KW-1185">Reference proteome</keyword>
<reference evidence="6 7" key="1">
    <citation type="submission" date="2013-09" db="EMBL/GenBank/DDBJ databases">
        <title>Genome sequencing of Phaeobacter antarcticus sp. nov. SM1211.</title>
        <authorList>
            <person name="Zhang X.-Y."/>
            <person name="Liu C."/>
            <person name="Chen X.-L."/>
            <person name="Xie B.-B."/>
            <person name="Qin Q.-L."/>
            <person name="Rong J.-C."/>
            <person name="Zhang Y.-Z."/>
        </authorList>
    </citation>
    <scope>NUCLEOTIDE SEQUENCE [LARGE SCALE GENOMIC DNA]</scope>
    <source>
        <strain evidence="6 7">SM1211</strain>
    </source>
</reference>
<feature type="transmembrane region" description="Helical" evidence="4">
    <location>
        <begin position="172"/>
        <end position="195"/>
    </location>
</feature>
<dbReference type="Pfam" id="PF12833">
    <property type="entry name" value="HTH_18"/>
    <property type="match status" value="1"/>
</dbReference>
<evidence type="ECO:0000256" key="2">
    <source>
        <dbReference type="ARBA" id="ARBA00023125"/>
    </source>
</evidence>
<dbReference type="Proteomes" id="UP000231259">
    <property type="component" value="Unassembled WGS sequence"/>
</dbReference>
<keyword evidence="4" id="KW-1133">Transmembrane helix</keyword>
<dbReference type="OrthoDB" id="345413at2"/>
<dbReference type="PANTHER" id="PTHR43280">
    <property type="entry name" value="ARAC-FAMILY TRANSCRIPTIONAL REGULATOR"/>
    <property type="match status" value="1"/>
</dbReference>
<keyword evidence="2" id="KW-0238">DNA-binding</keyword>
<evidence type="ECO:0000256" key="3">
    <source>
        <dbReference type="ARBA" id="ARBA00023163"/>
    </source>
</evidence>
<accession>A0A2G8RIN7</accession>
<organism evidence="6 7">
    <name type="scientific">Puniceibacterium antarcticum</name>
    <dbReference type="NCBI Taxonomy" id="1206336"/>
    <lineage>
        <taxon>Bacteria</taxon>
        <taxon>Pseudomonadati</taxon>
        <taxon>Pseudomonadota</taxon>
        <taxon>Alphaproteobacteria</taxon>
        <taxon>Rhodobacterales</taxon>
        <taxon>Paracoccaceae</taxon>
        <taxon>Puniceibacterium</taxon>
    </lineage>
</organism>
<dbReference type="PROSITE" id="PS01124">
    <property type="entry name" value="HTH_ARAC_FAMILY_2"/>
    <property type="match status" value="1"/>
</dbReference>
<name>A0A2G8RIN7_9RHOB</name>
<feature type="transmembrane region" description="Helical" evidence="4">
    <location>
        <begin position="84"/>
        <end position="101"/>
    </location>
</feature>
<dbReference type="SUPFAM" id="SSF46689">
    <property type="entry name" value="Homeodomain-like"/>
    <property type="match status" value="1"/>
</dbReference>
<proteinExistence type="predicted"/>
<dbReference type="GO" id="GO:0003700">
    <property type="term" value="F:DNA-binding transcription factor activity"/>
    <property type="evidence" value="ECO:0007669"/>
    <property type="project" value="InterPro"/>
</dbReference>
<dbReference type="InterPro" id="IPR009057">
    <property type="entry name" value="Homeodomain-like_sf"/>
</dbReference>
<evidence type="ECO:0000256" key="1">
    <source>
        <dbReference type="ARBA" id="ARBA00023015"/>
    </source>
</evidence>
<feature type="transmembrane region" description="Helical" evidence="4">
    <location>
        <begin position="55"/>
        <end position="75"/>
    </location>
</feature>
<dbReference type="InterPro" id="IPR018060">
    <property type="entry name" value="HTH_AraC"/>
</dbReference>
<dbReference type="Gene3D" id="1.10.10.60">
    <property type="entry name" value="Homeodomain-like"/>
    <property type="match status" value="1"/>
</dbReference>
<evidence type="ECO:0000256" key="4">
    <source>
        <dbReference type="SAM" id="Phobius"/>
    </source>
</evidence>
<feature type="domain" description="HTH araC/xylS-type" evidence="5">
    <location>
        <begin position="224"/>
        <end position="328"/>
    </location>
</feature>
<keyword evidence="4" id="KW-0472">Membrane</keyword>
<evidence type="ECO:0000313" key="6">
    <source>
        <dbReference type="EMBL" id="PIL21429.1"/>
    </source>
</evidence>
<dbReference type="GO" id="GO:0043565">
    <property type="term" value="F:sequence-specific DNA binding"/>
    <property type="evidence" value="ECO:0007669"/>
    <property type="project" value="InterPro"/>
</dbReference>
<comment type="caution">
    <text evidence="6">The sequence shown here is derived from an EMBL/GenBank/DDBJ whole genome shotgun (WGS) entry which is preliminary data.</text>
</comment>
<feature type="transmembrane region" description="Helical" evidence="4">
    <location>
        <begin position="6"/>
        <end position="23"/>
    </location>
</feature>